<organism evidence="5 6">
    <name type="scientific">Verminephrobacter eiseniae (strain EF01-2)</name>
    <dbReference type="NCBI Taxonomy" id="391735"/>
    <lineage>
        <taxon>Bacteria</taxon>
        <taxon>Pseudomonadati</taxon>
        <taxon>Pseudomonadota</taxon>
        <taxon>Betaproteobacteria</taxon>
        <taxon>Burkholderiales</taxon>
        <taxon>Comamonadaceae</taxon>
        <taxon>Verminephrobacter</taxon>
    </lineage>
</organism>
<dbReference type="InterPro" id="IPR029058">
    <property type="entry name" value="AB_hydrolase_fold"/>
</dbReference>
<dbReference type="InterPro" id="IPR016986">
    <property type="entry name" value="UCP031982_abhydr"/>
</dbReference>
<accession>A1WS03</accession>
<dbReference type="Pfam" id="PF03403">
    <property type="entry name" value="PAF-AH_p_II"/>
    <property type="match status" value="1"/>
</dbReference>
<dbReference type="AlphaFoldDB" id="A1WS03"/>
<keyword evidence="2" id="KW-0442">Lipid degradation</keyword>
<dbReference type="ESTHER" id="verei-a1ws03">
    <property type="family name" value="UCP031982"/>
</dbReference>
<dbReference type="STRING" id="391735.Veis_4713"/>
<feature type="signal peptide" evidence="4">
    <location>
        <begin position="1"/>
        <end position="29"/>
    </location>
</feature>
<proteinExistence type="predicted"/>
<evidence type="ECO:0000256" key="2">
    <source>
        <dbReference type="ARBA" id="ARBA00022963"/>
    </source>
</evidence>
<evidence type="ECO:0000256" key="4">
    <source>
        <dbReference type="SAM" id="SignalP"/>
    </source>
</evidence>
<keyword evidence="3" id="KW-0443">Lipid metabolism</keyword>
<dbReference type="KEGG" id="vei:Veis_4713"/>
<dbReference type="OrthoDB" id="192696at2"/>
<protein>
    <submittedName>
        <fullName evidence="5">Putative lipoprotein signal peptide</fullName>
    </submittedName>
</protein>
<dbReference type="PROSITE" id="PS51257">
    <property type="entry name" value="PROKAR_LIPOPROTEIN"/>
    <property type="match status" value="1"/>
</dbReference>
<dbReference type="eggNOG" id="COG4188">
    <property type="taxonomic scope" value="Bacteria"/>
</dbReference>
<dbReference type="HOGENOM" id="CLU_045366_1_0_4"/>
<evidence type="ECO:0000256" key="3">
    <source>
        <dbReference type="ARBA" id="ARBA00023098"/>
    </source>
</evidence>
<keyword evidence="6" id="KW-1185">Reference proteome</keyword>
<dbReference type="Proteomes" id="UP000000374">
    <property type="component" value="Chromosome"/>
</dbReference>
<dbReference type="PIRSF" id="PIRSF031982">
    <property type="entry name" value="UCP031982_abhydr"/>
    <property type="match status" value="1"/>
</dbReference>
<feature type="chain" id="PRO_5002640297" evidence="4">
    <location>
        <begin position="30"/>
        <end position="365"/>
    </location>
</feature>
<dbReference type="PANTHER" id="PTHR10272:SF0">
    <property type="entry name" value="PLATELET-ACTIVATING FACTOR ACETYLHYDROLASE"/>
    <property type="match status" value="1"/>
</dbReference>
<dbReference type="GO" id="GO:0003847">
    <property type="term" value="F:1-alkyl-2-acetylglycerophosphocholine esterase activity"/>
    <property type="evidence" value="ECO:0007669"/>
    <property type="project" value="TreeGrafter"/>
</dbReference>
<dbReference type="PANTHER" id="PTHR10272">
    <property type="entry name" value="PLATELET-ACTIVATING FACTOR ACETYLHYDROLASE"/>
    <property type="match status" value="1"/>
</dbReference>
<gene>
    <name evidence="5" type="ordered locus">Veis_4713</name>
</gene>
<dbReference type="EMBL" id="CP000542">
    <property type="protein sequence ID" value="ABM60410.1"/>
    <property type="molecule type" value="Genomic_DNA"/>
</dbReference>
<reference evidence="6" key="1">
    <citation type="submission" date="2006-12" db="EMBL/GenBank/DDBJ databases">
        <title>Complete sequence of chromosome 1 of Verminephrobacter eiseniae EF01-2.</title>
        <authorList>
            <person name="Copeland A."/>
            <person name="Lucas S."/>
            <person name="Lapidus A."/>
            <person name="Barry K."/>
            <person name="Detter J.C."/>
            <person name="Glavina del Rio T."/>
            <person name="Dalin E."/>
            <person name="Tice H."/>
            <person name="Pitluck S."/>
            <person name="Chertkov O."/>
            <person name="Brettin T."/>
            <person name="Bruce D."/>
            <person name="Han C."/>
            <person name="Tapia R."/>
            <person name="Gilna P."/>
            <person name="Schmutz J."/>
            <person name="Larimer F."/>
            <person name="Land M."/>
            <person name="Hauser L."/>
            <person name="Kyrpides N."/>
            <person name="Kim E."/>
            <person name="Stahl D."/>
            <person name="Richardson P."/>
        </authorList>
    </citation>
    <scope>NUCLEOTIDE SEQUENCE [LARGE SCALE GENOMIC DNA]</scope>
    <source>
        <strain evidence="6">EF01-2</strain>
    </source>
</reference>
<evidence type="ECO:0000313" key="5">
    <source>
        <dbReference type="EMBL" id="ABM60410.1"/>
    </source>
</evidence>
<dbReference type="Gene3D" id="3.40.50.1820">
    <property type="entry name" value="alpha/beta hydrolase"/>
    <property type="match status" value="1"/>
</dbReference>
<keyword evidence="1" id="KW-0378">Hydrolase</keyword>
<sequence>MFMKQSIRHVVVVLACIFLLQACSEPPTASPVGVSFISFADSKRTAWESNAPRPLETVLWFPAETGTPTEDWRAGFLLAGPHAFHASLPKTPQKFPLILLSHGTGGSAQSMAWFARGLAEAGYIVAAVNHHGNTAVEPKYLPQGFALWWERARDLSVLLDKLIADPAFGPRIDMNRVGVAGFSLGGYTALTLAGARTDYAQWQHYCDKAPSDSSCKLTAEADFGMDKMKRVLDTDARARASLARAGDNYRDERVRAAFAMAPVLALAFDKASLAHISIPVSMLVGENDDQAPPLSNAALLATQIPMAQLHEIKNGTHYMFIARCTLLGKVLHFQICTDPWTLTRSQVHHDTVAQAVAFFSVKLAP</sequence>
<evidence type="ECO:0000313" key="6">
    <source>
        <dbReference type="Proteomes" id="UP000000374"/>
    </source>
</evidence>
<dbReference type="SUPFAM" id="SSF53474">
    <property type="entry name" value="alpha/beta-Hydrolases"/>
    <property type="match status" value="1"/>
</dbReference>
<keyword evidence="5" id="KW-0449">Lipoprotein</keyword>
<keyword evidence="4" id="KW-0732">Signal</keyword>
<evidence type="ECO:0000256" key="1">
    <source>
        <dbReference type="ARBA" id="ARBA00022801"/>
    </source>
</evidence>
<dbReference type="GO" id="GO:0016042">
    <property type="term" value="P:lipid catabolic process"/>
    <property type="evidence" value="ECO:0007669"/>
    <property type="project" value="UniProtKB-KW"/>
</dbReference>
<name>A1WS03_VEREI</name>